<dbReference type="InterPro" id="IPR000669">
    <property type="entry name" value="Mannitol_DH"/>
</dbReference>
<gene>
    <name evidence="5" type="ORF">ABXR19_15635</name>
</gene>
<dbReference type="SUPFAM" id="SSF48179">
    <property type="entry name" value="6-phosphogluconate dehydrogenase C-terminal domain-like"/>
    <property type="match status" value="1"/>
</dbReference>
<dbReference type="PRINTS" id="PR00084">
    <property type="entry name" value="MTLDHDRGNASE"/>
</dbReference>
<dbReference type="EMBL" id="JBEWZI010000019">
    <property type="protein sequence ID" value="MET7015621.1"/>
    <property type="molecule type" value="Genomic_DNA"/>
</dbReference>
<organism evidence="5 6">
    <name type="scientific">Uliginosibacterium flavum</name>
    <dbReference type="NCBI Taxonomy" id="1396831"/>
    <lineage>
        <taxon>Bacteria</taxon>
        <taxon>Pseudomonadati</taxon>
        <taxon>Pseudomonadota</taxon>
        <taxon>Betaproteobacteria</taxon>
        <taxon>Rhodocyclales</taxon>
        <taxon>Zoogloeaceae</taxon>
        <taxon>Uliginosibacterium</taxon>
    </lineage>
</organism>
<dbReference type="PANTHER" id="PTHR30524:SF0">
    <property type="entry name" value="ALTRONATE OXIDOREDUCTASE-RELATED"/>
    <property type="match status" value="1"/>
</dbReference>
<dbReference type="InterPro" id="IPR013328">
    <property type="entry name" value="6PGD_dom2"/>
</dbReference>
<keyword evidence="2" id="KW-0520">NAD</keyword>
<dbReference type="InterPro" id="IPR013131">
    <property type="entry name" value="Mannitol_DH_N"/>
</dbReference>
<dbReference type="InterPro" id="IPR013118">
    <property type="entry name" value="Mannitol_DH_C"/>
</dbReference>
<evidence type="ECO:0000256" key="2">
    <source>
        <dbReference type="ARBA" id="ARBA00023027"/>
    </source>
</evidence>
<accession>A0ABV2TNW5</accession>
<dbReference type="Proteomes" id="UP001549691">
    <property type="component" value="Unassembled WGS sequence"/>
</dbReference>
<dbReference type="NCBIfam" id="NF002969">
    <property type="entry name" value="PRK03643.1"/>
    <property type="match status" value="1"/>
</dbReference>
<protein>
    <submittedName>
        <fullName evidence="5">Tagaturonate reductase</fullName>
    </submittedName>
</protein>
<dbReference type="Pfam" id="PF01232">
    <property type="entry name" value="Mannitol_dh"/>
    <property type="match status" value="1"/>
</dbReference>
<name>A0ABV2TNW5_9RHOO</name>
<dbReference type="InterPro" id="IPR008927">
    <property type="entry name" value="6-PGluconate_DH-like_C_sf"/>
</dbReference>
<evidence type="ECO:0000313" key="5">
    <source>
        <dbReference type="EMBL" id="MET7015621.1"/>
    </source>
</evidence>
<evidence type="ECO:0000313" key="6">
    <source>
        <dbReference type="Proteomes" id="UP001549691"/>
    </source>
</evidence>
<dbReference type="SUPFAM" id="SSF51735">
    <property type="entry name" value="NAD(P)-binding Rossmann-fold domains"/>
    <property type="match status" value="1"/>
</dbReference>
<dbReference type="Gene3D" id="3.40.50.720">
    <property type="entry name" value="NAD(P)-binding Rossmann-like Domain"/>
    <property type="match status" value="1"/>
</dbReference>
<evidence type="ECO:0000259" key="4">
    <source>
        <dbReference type="Pfam" id="PF08125"/>
    </source>
</evidence>
<feature type="domain" description="Mannitol dehydrogenase N-terminal" evidence="3">
    <location>
        <begin position="30"/>
        <end position="274"/>
    </location>
</feature>
<feature type="domain" description="Mannitol dehydrogenase C-terminal" evidence="4">
    <location>
        <begin position="285"/>
        <end position="491"/>
    </location>
</feature>
<evidence type="ECO:0000259" key="3">
    <source>
        <dbReference type="Pfam" id="PF01232"/>
    </source>
</evidence>
<dbReference type="Pfam" id="PF08125">
    <property type="entry name" value="Mannitol_dh_C"/>
    <property type="match status" value="1"/>
</dbReference>
<proteinExistence type="predicted"/>
<dbReference type="RefSeq" id="WP_354602077.1">
    <property type="nucleotide sequence ID" value="NZ_JBEWZI010000019.1"/>
</dbReference>
<dbReference type="InterPro" id="IPR036291">
    <property type="entry name" value="NAD(P)-bd_dom_sf"/>
</dbReference>
<dbReference type="PANTHER" id="PTHR30524">
    <property type="entry name" value="MANNITOL-1-PHOSPHATE 5-DEHYDROGENASE"/>
    <property type="match status" value="1"/>
</dbReference>
<sequence>MAALNRNILSTGKLRADFSPEAVPAKAPVRILQIGDGNFLRGFADWLIDVTNGAGLFNGRVTIAQPLARGLADMLNAQDGLYTVLLRGVQGGQTVDSRRIISCVDTALNPYSQWSEMLACVQDPTLRFVISNTTEAGIAHVDEAFAPDVCPNSFPAKVASLLWSRFQKLGGTAASGLVFLPCELIEANGTKLRSIVLQHAEAWKLPADFVVWVKDHNYFCNTLVDRIVPGFPAAEAEGLYVDLGYTDPLMVAAEPFLLWVIEGPAHLADELPLHKAGLDVVWTDDLQPYRTRKVRILNGAHTASSLAAFCAGLDTVQAMTEDPVVSKFLNRVMFKEIVPFVPLPDAERRSYADTIMERFANPHIRHELISIALNSVSKWQVRVLPTVKDYAREYGKAPAGLSFSLAALLNFYHGKFDAAGEFVGDRAGQSYPIRDNPDVLSVIGDAWRAAQGGSDLTALVRGLLGDVRLWGEDLNQVPGLNEQVVRSLASIKALGVKAAMTAMAEEA</sequence>
<comment type="caution">
    <text evidence="5">The sequence shown here is derived from an EMBL/GenBank/DDBJ whole genome shotgun (WGS) entry which is preliminary data.</text>
</comment>
<keyword evidence="1" id="KW-0560">Oxidoreductase</keyword>
<keyword evidence="6" id="KW-1185">Reference proteome</keyword>
<dbReference type="Gene3D" id="1.10.1040.10">
    <property type="entry name" value="N-(1-d-carboxylethyl)-l-norvaline Dehydrogenase, domain 2"/>
    <property type="match status" value="1"/>
</dbReference>
<evidence type="ECO:0000256" key="1">
    <source>
        <dbReference type="ARBA" id="ARBA00023002"/>
    </source>
</evidence>
<reference evidence="5 6" key="1">
    <citation type="submission" date="2024-07" db="EMBL/GenBank/DDBJ databases">
        <title>Uliginosibacterium flavum JJ3220;KACC:17644.</title>
        <authorList>
            <person name="Kim M.K."/>
        </authorList>
    </citation>
    <scope>NUCLEOTIDE SEQUENCE [LARGE SCALE GENOMIC DNA]</scope>
    <source>
        <strain evidence="5 6">KACC:17644</strain>
    </source>
</reference>